<dbReference type="Pfam" id="PF02543">
    <property type="entry name" value="Carbam_trans_N"/>
    <property type="match status" value="1"/>
</dbReference>
<protein>
    <recommendedName>
        <fullName evidence="6">Carbamoyltransferase</fullName>
    </recommendedName>
</protein>
<gene>
    <name evidence="4" type="ORF">A2115_01630</name>
</gene>
<reference evidence="4 5" key="1">
    <citation type="journal article" date="2016" name="Nat. Commun.">
        <title>Thousands of microbial genomes shed light on interconnected biogeochemical processes in an aquifer system.</title>
        <authorList>
            <person name="Anantharaman K."/>
            <person name="Brown C.T."/>
            <person name="Hug L.A."/>
            <person name="Sharon I."/>
            <person name="Castelle C.J."/>
            <person name="Probst A.J."/>
            <person name="Thomas B.C."/>
            <person name="Singh A."/>
            <person name="Wilkins M.J."/>
            <person name="Karaoz U."/>
            <person name="Brodie E.L."/>
            <person name="Williams K.H."/>
            <person name="Hubbard S.S."/>
            <person name="Banfield J.F."/>
        </authorList>
    </citation>
    <scope>NUCLEOTIDE SEQUENCE [LARGE SCALE GENOMIC DNA]</scope>
</reference>
<feature type="domain" description="Carbamoyltransferase C-terminal" evidence="3">
    <location>
        <begin position="410"/>
        <end position="574"/>
    </location>
</feature>
<dbReference type="Gene3D" id="3.30.420.40">
    <property type="match status" value="2"/>
</dbReference>
<evidence type="ECO:0000259" key="2">
    <source>
        <dbReference type="Pfam" id="PF02543"/>
    </source>
</evidence>
<dbReference type="InterPro" id="IPR003696">
    <property type="entry name" value="Carbtransf_dom"/>
</dbReference>
<evidence type="ECO:0000313" key="4">
    <source>
        <dbReference type="EMBL" id="OGM02002.1"/>
    </source>
</evidence>
<dbReference type="Pfam" id="PF16861">
    <property type="entry name" value="Carbam_trans_C"/>
    <property type="match status" value="1"/>
</dbReference>
<dbReference type="PANTHER" id="PTHR34847">
    <property type="entry name" value="NODULATION PROTEIN U"/>
    <property type="match status" value="1"/>
</dbReference>
<dbReference type="Proteomes" id="UP000176198">
    <property type="component" value="Unassembled WGS sequence"/>
</dbReference>
<evidence type="ECO:0000259" key="3">
    <source>
        <dbReference type="Pfam" id="PF16861"/>
    </source>
</evidence>
<comment type="caution">
    <text evidence="4">The sequence shown here is derived from an EMBL/GenBank/DDBJ whole genome shotgun (WGS) entry which is preliminary data.</text>
</comment>
<dbReference type="AlphaFoldDB" id="A0A1F7WGQ2"/>
<dbReference type="PANTHER" id="PTHR34847:SF1">
    <property type="entry name" value="NODULATION PROTEIN U"/>
    <property type="match status" value="1"/>
</dbReference>
<dbReference type="InterPro" id="IPR051338">
    <property type="entry name" value="NodU/CmcH_Carbamoyltrnsfr"/>
</dbReference>
<evidence type="ECO:0000256" key="1">
    <source>
        <dbReference type="ARBA" id="ARBA00006129"/>
    </source>
</evidence>
<comment type="similarity">
    <text evidence="1">Belongs to the NodU/CmcH family.</text>
</comment>
<name>A0A1F7WGQ2_9BACT</name>
<dbReference type="InterPro" id="IPR038152">
    <property type="entry name" value="Carbam_trans_C_sf"/>
</dbReference>
<proteinExistence type="inferred from homology"/>
<feature type="non-terminal residue" evidence="4">
    <location>
        <position position="574"/>
    </location>
</feature>
<dbReference type="EMBL" id="MGFJ01000033">
    <property type="protein sequence ID" value="OGM02002.1"/>
    <property type="molecule type" value="Genomic_DNA"/>
</dbReference>
<dbReference type="CDD" id="cd24033">
    <property type="entry name" value="ASKHA_NBD_NodU_CmcH-like_N"/>
    <property type="match status" value="1"/>
</dbReference>
<dbReference type="Gene3D" id="3.90.870.20">
    <property type="entry name" value="Carbamoyltransferase, C-terminal domain"/>
    <property type="match status" value="1"/>
</dbReference>
<evidence type="ECO:0008006" key="6">
    <source>
        <dbReference type="Google" id="ProtNLM"/>
    </source>
</evidence>
<dbReference type="STRING" id="1802471.A2115_01630"/>
<dbReference type="InterPro" id="IPR031730">
    <property type="entry name" value="Carbam_trans_C"/>
</dbReference>
<dbReference type="GO" id="GO:0003824">
    <property type="term" value="F:catalytic activity"/>
    <property type="evidence" value="ECO:0007669"/>
    <property type="project" value="InterPro"/>
</dbReference>
<organism evidence="4 5">
    <name type="scientific">Candidatus Woesebacteria bacterium GWA1_41_8</name>
    <dbReference type="NCBI Taxonomy" id="1802471"/>
    <lineage>
        <taxon>Bacteria</taxon>
        <taxon>Candidatus Woeseibacteriota</taxon>
    </lineage>
</organism>
<feature type="domain" description="Carbamoyltransferase" evidence="2">
    <location>
        <begin position="2"/>
        <end position="356"/>
    </location>
</feature>
<sequence>MKILGISLGHDSNLALVKNGKLIGVMEAERYFRQKRYKLSAQTLKSGKYPSTYQYTNIKDLRFFLGLVKKSWGKEFDDIAVQNQGRKEEFENLKIILKEQGISYKKIHHINHHLSHAALSYFTSPFNKALVLSYDGIGNDGRTVFFSAKENKLEYLENIPLAFGQSYNNLGFIIGIKPEIEGSTSGKTMGLTSYGLVRKEWLPYAQKYVLKYKKLPTAKFDELQARGLGHRINDVGLRDIPELRKYLKERLYPFKPSNLKEKVKSVLGLIKNDELRLPGPEDKDAQDLAATVQHAWTKEVMRLLKKYEGQYANLCVVGGCALNGITNYVIEKSGLFKKVHLIPNPSDCGLASGAALFVYYSIYEHGFSGKKEYFSPYLGSRPFDLEKLENLKKIYPHKEVREENLPNVLATLVSKDLIIGLIRGNYEVGPRALGNRSILCNPLNKDMRQILNDKVKHREWYRPFAPIVTEEDSQKYFTNENPVPYMSVICYTREEYREKLPSISHVDGSARIQTVSRAQNSFIYFILKEFEKVSGMPIMLNTSYNPAGEPILNFCEVGLSMLDNTDLDLVIIEN</sequence>
<accession>A0A1F7WGQ2</accession>
<evidence type="ECO:0000313" key="5">
    <source>
        <dbReference type="Proteomes" id="UP000176198"/>
    </source>
</evidence>